<reference evidence="1 3" key="2">
    <citation type="submission" date="2014-07" db="EMBL/GenBank/DDBJ databases">
        <title>Porphyromonadaceae bacterium OUH 334697 = ATCC BAA-2682 = DSM 28341 draft genome.</title>
        <authorList>
            <person name="Sydenham T.V."/>
            <person name="Hasman H."/>
            <person name="Justesen U.S."/>
        </authorList>
    </citation>
    <scope>NUCLEOTIDE SEQUENCE [LARGE SCALE GENOMIC DNA]</scope>
    <source>
        <strain evidence="1 3">OUH 334697</strain>
    </source>
</reference>
<dbReference type="SUPFAM" id="SSF50475">
    <property type="entry name" value="FMN-binding split barrel"/>
    <property type="match status" value="1"/>
</dbReference>
<dbReference type="Gene3D" id="2.30.110.10">
    <property type="entry name" value="Electron Transport, Fmn-binding Protein, Chain A"/>
    <property type="match status" value="1"/>
</dbReference>
<dbReference type="Proteomes" id="UP000031937">
    <property type="component" value="Unassembled WGS sequence"/>
</dbReference>
<evidence type="ECO:0000313" key="4">
    <source>
        <dbReference type="Proteomes" id="UP000031980"/>
    </source>
</evidence>
<dbReference type="RefSeq" id="WP_041504386.1">
    <property type="nucleotide sequence ID" value="NZ_JPIT01000032.1"/>
</dbReference>
<comment type="caution">
    <text evidence="2">The sequence shown here is derived from an EMBL/GenBank/DDBJ whole genome shotgun (WGS) entry which is preliminary data.</text>
</comment>
<reference evidence="2 4" key="1">
    <citation type="submission" date="2014-07" db="EMBL/GenBank/DDBJ databases">
        <title>Porphyromonadaceae bacterium OUH 308042 = ATCC BAA-2681 = DSM 28342 draft genome.</title>
        <authorList>
            <person name="Sydenham T.V."/>
            <person name="Hasman H."/>
            <person name="Justensen U.S."/>
        </authorList>
    </citation>
    <scope>NUCLEOTIDE SEQUENCE [LARGE SCALE GENOMIC DNA]</scope>
    <source>
        <strain evidence="2 4">OUH 308042</strain>
    </source>
</reference>
<evidence type="ECO:0000313" key="1">
    <source>
        <dbReference type="EMBL" id="KIO43284.1"/>
    </source>
</evidence>
<keyword evidence="4" id="KW-1185">Reference proteome</keyword>
<organism evidence="2 4">
    <name type="scientific">Sanguibacteroides justesenii</name>
    <dbReference type="NCBI Taxonomy" id="1547597"/>
    <lineage>
        <taxon>Bacteria</taxon>
        <taxon>Pseudomonadati</taxon>
        <taxon>Bacteroidota</taxon>
        <taxon>Bacteroidia</taxon>
        <taxon>Bacteroidales</taxon>
        <taxon>Porphyromonadaceae</taxon>
        <taxon>Sanguibacteroides</taxon>
    </lineage>
</organism>
<name>A0A0C3NFT2_9PORP</name>
<dbReference type="EMBL" id="JPIT01000032">
    <property type="protein sequence ID" value="KIO43284.1"/>
    <property type="molecule type" value="Genomic_DNA"/>
</dbReference>
<evidence type="ECO:0000313" key="2">
    <source>
        <dbReference type="EMBL" id="KIO44997.1"/>
    </source>
</evidence>
<dbReference type="AlphaFoldDB" id="A0A0C3NFT2"/>
<dbReference type="InterPro" id="IPR012349">
    <property type="entry name" value="Split_barrel_FMN-bd"/>
</dbReference>
<protein>
    <submittedName>
        <fullName evidence="2">Uncharacterized protein</fullName>
    </submittedName>
</protein>
<dbReference type="PANTHER" id="PTHR34071:SF2">
    <property type="entry name" value="FLAVIN-NUCLEOTIDE-BINDING PROTEIN"/>
    <property type="match status" value="1"/>
</dbReference>
<dbReference type="Pfam" id="PF12900">
    <property type="entry name" value="Pyridox_ox_2"/>
    <property type="match status" value="1"/>
</dbReference>
<accession>A0A0C3NFT2</accession>
<gene>
    <name evidence="2" type="ORF">BA92_08285</name>
    <name evidence="1" type="ORF">IE90_13890</name>
</gene>
<dbReference type="InterPro" id="IPR024747">
    <property type="entry name" value="Pyridox_Oxase-rel"/>
</dbReference>
<dbReference type="Proteomes" id="UP000031980">
    <property type="component" value="Unassembled WGS sequence"/>
</dbReference>
<proteinExistence type="predicted"/>
<evidence type="ECO:0000313" key="3">
    <source>
        <dbReference type="Proteomes" id="UP000031937"/>
    </source>
</evidence>
<sequence>MEEKFDTIRRKDRVLDRETAIRLLEKGEYGILSMVGENGYGYGLPLSYVLEDEHIYFHCAPEGMKLNNLKKDNRVSFCVVGKTRVIPEKFTTEYESTLVFGMISEGLPECERLHALRLIVKKYSPDYVEMAEKYITASFHRTNVLRLDIETISGKQKKAGI</sequence>
<dbReference type="EMBL" id="JPIU01000038">
    <property type="protein sequence ID" value="KIO44997.1"/>
    <property type="molecule type" value="Genomic_DNA"/>
</dbReference>
<dbReference type="OrthoDB" id="9794935at2"/>
<dbReference type="PANTHER" id="PTHR34071">
    <property type="entry name" value="5-NITROIMIDAZOLE ANTIBIOTICS RESISTANCE PROTEIN, NIMA-FAMILY-RELATED PROTEIN-RELATED"/>
    <property type="match status" value="1"/>
</dbReference>